<evidence type="ECO:0000256" key="2">
    <source>
        <dbReference type="SAM" id="Phobius"/>
    </source>
</evidence>
<protein>
    <submittedName>
        <fullName evidence="4">Uncharacterized protein</fullName>
    </submittedName>
</protein>
<keyword evidence="3" id="KW-0732">Signal</keyword>
<accession>A0A9K3KJX0</accession>
<feature type="region of interest" description="Disordered" evidence="1">
    <location>
        <begin position="173"/>
        <end position="214"/>
    </location>
</feature>
<sequence length="524" mass="58862">MKFLAIALAALTGFSEAKKVVNKSELNRRLKNGLVNKATLMAGAKPANEFTKRKLEENGFEINGDYSIQFDHCLSLTIQNQELFNDGNFVDMAANGDLISEKDYIIFNVCETAYCSYYANDEKMTFIADVGTYFQAISQYLPNKVQEYCQACEQNYDYCYAQYSGQQYYPEGYEPAQEEEQAAEEQAVEEEEQAAEEGAEEEEQAAAEENQEGGRKLQQNGQIVKFIDCQMCADYECLDFQQSDATGFYNDNGDFVEAELDDAIEWLNGFSECAETYAYLDDYLLYSGLMCNADGDGLEIGLFLDDDCLMYTPKVAYKDVMQTADETYYGMIYDVMEFTFTNDGIECYDPEVVWYNEVDYSYQQQNGEQQQQQQQQEDNGEAPEAAEWCRELVKDNAAVNLYDCGGYAPDENGGDEGDDHVGTYGWYSYELKAEDSENMQAVCYIVQNLQGEHHTSFNSGHTGLFDYKKNKKTTSSGMSGGGIAGIVILVLALVGAVAGGMFFLKKQDNADKKKPLINEEGQLA</sequence>
<feature type="compositionally biased region" description="Acidic residues" evidence="1">
    <location>
        <begin position="176"/>
        <end position="211"/>
    </location>
</feature>
<feature type="signal peptide" evidence="3">
    <location>
        <begin position="1"/>
        <end position="17"/>
    </location>
</feature>
<dbReference type="AlphaFoldDB" id="A0A9K3KJX0"/>
<keyword evidence="2" id="KW-0812">Transmembrane</keyword>
<name>A0A9K3KJX0_9STRA</name>
<keyword evidence="5" id="KW-1185">Reference proteome</keyword>
<reference evidence="4" key="1">
    <citation type="journal article" date="2021" name="Sci. Rep.">
        <title>Diploid genomic architecture of Nitzschia inconspicua, an elite biomass production diatom.</title>
        <authorList>
            <person name="Oliver A."/>
            <person name="Podell S."/>
            <person name="Pinowska A."/>
            <person name="Traller J.C."/>
            <person name="Smith S.R."/>
            <person name="McClure R."/>
            <person name="Beliaev A."/>
            <person name="Bohutskyi P."/>
            <person name="Hill E.A."/>
            <person name="Rabines A."/>
            <person name="Zheng H."/>
            <person name="Allen L.Z."/>
            <person name="Kuo A."/>
            <person name="Grigoriev I.V."/>
            <person name="Allen A.E."/>
            <person name="Hazlebeck D."/>
            <person name="Allen E.E."/>
        </authorList>
    </citation>
    <scope>NUCLEOTIDE SEQUENCE</scope>
    <source>
        <strain evidence="4">Hildebrandi</strain>
    </source>
</reference>
<evidence type="ECO:0000313" key="5">
    <source>
        <dbReference type="Proteomes" id="UP000693970"/>
    </source>
</evidence>
<organism evidence="4 5">
    <name type="scientific">Nitzschia inconspicua</name>
    <dbReference type="NCBI Taxonomy" id="303405"/>
    <lineage>
        <taxon>Eukaryota</taxon>
        <taxon>Sar</taxon>
        <taxon>Stramenopiles</taxon>
        <taxon>Ochrophyta</taxon>
        <taxon>Bacillariophyta</taxon>
        <taxon>Bacillariophyceae</taxon>
        <taxon>Bacillariophycidae</taxon>
        <taxon>Bacillariales</taxon>
        <taxon>Bacillariaceae</taxon>
        <taxon>Nitzschia</taxon>
    </lineage>
</organism>
<keyword evidence="2" id="KW-0472">Membrane</keyword>
<proteinExistence type="predicted"/>
<feature type="chain" id="PRO_5039926657" evidence="3">
    <location>
        <begin position="18"/>
        <end position="524"/>
    </location>
</feature>
<dbReference type="OrthoDB" id="42011at2759"/>
<dbReference type="Proteomes" id="UP000693970">
    <property type="component" value="Unassembled WGS sequence"/>
</dbReference>
<comment type="caution">
    <text evidence="4">The sequence shown here is derived from an EMBL/GenBank/DDBJ whole genome shotgun (WGS) entry which is preliminary data.</text>
</comment>
<evidence type="ECO:0000313" key="4">
    <source>
        <dbReference type="EMBL" id="KAG7345077.1"/>
    </source>
</evidence>
<evidence type="ECO:0000256" key="3">
    <source>
        <dbReference type="SAM" id="SignalP"/>
    </source>
</evidence>
<feature type="region of interest" description="Disordered" evidence="1">
    <location>
        <begin position="364"/>
        <end position="385"/>
    </location>
</feature>
<keyword evidence="2" id="KW-1133">Transmembrane helix</keyword>
<evidence type="ECO:0000256" key="1">
    <source>
        <dbReference type="SAM" id="MobiDB-lite"/>
    </source>
</evidence>
<feature type="transmembrane region" description="Helical" evidence="2">
    <location>
        <begin position="482"/>
        <end position="504"/>
    </location>
</feature>
<dbReference type="EMBL" id="JAGRRH010000022">
    <property type="protein sequence ID" value="KAG7345077.1"/>
    <property type="molecule type" value="Genomic_DNA"/>
</dbReference>
<gene>
    <name evidence="4" type="ORF">IV203_032608</name>
</gene>
<feature type="compositionally biased region" description="Low complexity" evidence="1">
    <location>
        <begin position="364"/>
        <end position="377"/>
    </location>
</feature>
<reference evidence="4" key="2">
    <citation type="submission" date="2021-04" db="EMBL/GenBank/DDBJ databases">
        <authorList>
            <person name="Podell S."/>
        </authorList>
    </citation>
    <scope>NUCLEOTIDE SEQUENCE</scope>
    <source>
        <strain evidence="4">Hildebrandi</strain>
    </source>
</reference>